<reference evidence="1 2" key="1">
    <citation type="submission" date="2014-12" db="EMBL/GenBank/DDBJ databases">
        <title>Genome assembly of Enhygromyxa salina DSM 15201.</title>
        <authorList>
            <person name="Sharma G."/>
            <person name="Subramanian S."/>
        </authorList>
    </citation>
    <scope>NUCLEOTIDE SEQUENCE [LARGE SCALE GENOMIC DNA]</scope>
    <source>
        <strain evidence="1 2">DSM 15201</strain>
    </source>
</reference>
<evidence type="ECO:0000313" key="2">
    <source>
        <dbReference type="Proteomes" id="UP000031599"/>
    </source>
</evidence>
<dbReference type="Proteomes" id="UP000031599">
    <property type="component" value="Unassembled WGS sequence"/>
</dbReference>
<dbReference type="EMBL" id="JMCC02000069">
    <property type="protein sequence ID" value="KIG14620.1"/>
    <property type="molecule type" value="Genomic_DNA"/>
</dbReference>
<proteinExistence type="predicted"/>
<evidence type="ECO:0000313" key="1">
    <source>
        <dbReference type="EMBL" id="KIG14620.1"/>
    </source>
</evidence>
<gene>
    <name evidence="1" type="ORF">DB30_06499</name>
</gene>
<accession>A0A0C2CY95</accession>
<sequence>MDVGVSFHSKSHDESPIMFTVRPAIGYRFDSLVGRRQLGELGLELGLFQDVNNAYFSETIGASYRGAFVFGSTPITEDVRTAALGVRHGPVLTYLSGILSLTFSHEYLGLPAPEHGLRVGVAVDLSPIVVLYWLVRGTGAF</sequence>
<dbReference type="AlphaFoldDB" id="A0A0C2CY95"/>
<protein>
    <submittedName>
        <fullName evidence="1">Uncharacterized protein</fullName>
    </submittedName>
</protein>
<organism evidence="1 2">
    <name type="scientific">Enhygromyxa salina</name>
    <dbReference type="NCBI Taxonomy" id="215803"/>
    <lineage>
        <taxon>Bacteria</taxon>
        <taxon>Pseudomonadati</taxon>
        <taxon>Myxococcota</taxon>
        <taxon>Polyangia</taxon>
        <taxon>Nannocystales</taxon>
        <taxon>Nannocystaceae</taxon>
        <taxon>Enhygromyxa</taxon>
    </lineage>
</organism>
<comment type="caution">
    <text evidence="1">The sequence shown here is derived from an EMBL/GenBank/DDBJ whole genome shotgun (WGS) entry which is preliminary data.</text>
</comment>
<name>A0A0C2CY95_9BACT</name>